<keyword evidence="15" id="KW-1185">Reference proteome</keyword>
<organism evidence="14 15">
    <name type="scientific">Candidatus Syntropharchaeum caldarium</name>
    <dbReference type="NCBI Taxonomy" id="1838285"/>
    <lineage>
        <taxon>Archaea</taxon>
        <taxon>Methanobacteriati</taxon>
        <taxon>Methanobacteriota</taxon>
        <taxon>Stenosarchaea group</taxon>
        <taxon>Methanomicrobia</taxon>
        <taxon>Methanosarcinales</taxon>
        <taxon>ANME-2 cluster</taxon>
        <taxon>Candidatus Syntropharchaeum</taxon>
    </lineage>
</organism>
<evidence type="ECO:0000256" key="2">
    <source>
        <dbReference type="ARBA" id="ARBA00005149"/>
    </source>
</evidence>
<dbReference type="Gene3D" id="3.30.70.470">
    <property type="match status" value="1"/>
</dbReference>
<dbReference type="InterPro" id="IPR015811">
    <property type="entry name" value="Me_CoM_Rdtase_asu_N_sub1"/>
</dbReference>
<comment type="similarity">
    <text evidence="3">Belongs to the methyl-coenzyme M reductase alpha subunit family.</text>
</comment>
<evidence type="ECO:0000256" key="9">
    <source>
        <dbReference type="ARBA" id="ARBA00022723"/>
    </source>
</evidence>
<dbReference type="InterPro" id="IPR015823">
    <property type="entry name" value="Me_CoM_Rdtase_asu_N_sub2"/>
</dbReference>
<keyword evidence="9" id="KW-0479">Metal-binding</keyword>
<dbReference type="InterPro" id="IPR003183">
    <property type="entry name" value="Me_CoM_Rdtase_asu_N"/>
</dbReference>
<evidence type="ECO:0000256" key="10">
    <source>
        <dbReference type="ARBA" id="ARBA00022994"/>
    </source>
</evidence>
<evidence type="ECO:0000256" key="11">
    <source>
        <dbReference type="ARBA" id="ARBA00047772"/>
    </source>
</evidence>
<dbReference type="Pfam" id="PF02745">
    <property type="entry name" value="MCR_alpha_N"/>
    <property type="match status" value="1"/>
</dbReference>
<evidence type="ECO:0000313" key="14">
    <source>
        <dbReference type="EMBL" id="OFV67773.1"/>
    </source>
</evidence>
<dbReference type="Pfam" id="PF02249">
    <property type="entry name" value="MCR_alpha"/>
    <property type="match status" value="1"/>
</dbReference>
<evidence type="ECO:0000256" key="5">
    <source>
        <dbReference type="ARBA" id="ARBA00013271"/>
    </source>
</evidence>
<gene>
    <name evidence="14" type="ORF">SCAL_001148</name>
</gene>
<dbReference type="SMR" id="A0A1F2P9A1"/>
<protein>
    <recommendedName>
        <fullName evidence="5">coenzyme-B sulfoethylthiotransferase</fullName>
        <ecNumber evidence="5">2.8.4.1</ecNumber>
    </recommendedName>
</protein>
<evidence type="ECO:0000256" key="1">
    <source>
        <dbReference type="ARBA" id="ARBA00001952"/>
    </source>
</evidence>
<dbReference type="AlphaFoldDB" id="A0A1F2P9A1"/>
<keyword evidence="6" id="KW-0488">Methylation</keyword>
<dbReference type="UniPathway" id="UPA00646">
    <property type="reaction ID" value="UER00699"/>
</dbReference>
<comment type="cofactor">
    <cofactor evidence="1">
        <name>coenzyme F430</name>
        <dbReference type="ChEBI" id="CHEBI:60540"/>
    </cofactor>
</comment>
<comment type="caution">
    <text evidence="14">The sequence shown here is derived from an EMBL/GenBank/DDBJ whole genome shotgun (WGS) entry which is preliminary data.</text>
</comment>
<accession>A0A1F2P9A1</accession>
<dbReference type="STRING" id="1838285.SCAL_001148"/>
<keyword evidence="7" id="KW-0533">Nickel</keyword>
<feature type="domain" description="Methyl-coenzyme M reductase alpha subunit N-terminal" evidence="13">
    <location>
        <begin position="6"/>
        <end position="275"/>
    </location>
</feature>
<evidence type="ECO:0000256" key="4">
    <source>
        <dbReference type="ARBA" id="ARBA00011155"/>
    </source>
</evidence>
<dbReference type="GO" id="GO:0050524">
    <property type="term" value="F:coenzyme-B sulfoethylthiotransferase activity"/>
    <property type="evidence" value="ECO:0007669"/>
    <property type="project" value="UniProtKB-EC"/>
</dbReference>
<evidence type="ECO:0000256" key="8">
    <source>
        <dbReference type="ARBA" id="ARBA00022679"/>
    </source>
</evidence>
<sequence length="561" mass="62189">MAVDKKTHIKLLEETFKVSPTDIVDKKLYQHGGTRQSKRKTEYIEYANRIAKERGIPAYDPDHIALELEVGVPLGQRYLEPVKISGTDVMCEYEDLHIMNNVAIEQMVDDIFRTAIVCIDLPHKVLVDRYGFEVTPESINTYLETINHTMVGGAVTQEHMCEMHPGPCADGYVKIFTGNDEVASSLDSRFVIDINKEFTPEKAAKLKEGVGDSLWQVSRVPTHALRTMDGAIIHRWNAMGQTMAFIASYHLCAGEAAISDFAYAAKHAQYIWMGTPPFVSKARGHNSVVGLPVGYIFDIIQHESAMPDDPIPVSAEGLAMESILYFALYYGQMMIGTVGVTVAPATFYVNELYESRGAHLVDWIKDKYGGIAQAPMNWDTIHDCTDEATMAAIEEYDTYPLLPEHHWGLIQAVQISLISSACAAWATGKPMAGALAAHYCMSFVQKEALMRTGWGGQESTHHPAMPAMTSVLLDEGLPVELTGINVPFRSPFADSQHYTSHSVVAAHEARMDAWALSPIVKVAFADPHLPFNFRNVRESVAKGALREFEPAGERDVLRPTK</sequence>
<dbReference type="InterPro" id="IPR008924">
    <property type="entry name" value="Me_CoM_Rdtase_asu/bsu_C"/>
</dbReference>
<evidence type="ECO:0000259" key="12">
    <source>
        <dbReference type="Pfam" id="PF02249"/>
    </source>
</evidence>
<dbReference type="EMBL" id="LYOS01000003">
    <property type="protein sequence ID" value="OFV67773.1"/>
    <property type="molecule type" value="Genomic_DNA"/>
</dbReference>
<comment type="subunit">
    <text evidence="4">MCR is a hexamer of two alpha, two beta, and two gamma chains, forming a dimer of heterotrimers.</text>
</comment>
<reference evidence="14" key="1">
    <citation type="submission" date="2016-05" db="EMBL/GenBank/DDBJ databases">
        <title>Microbial consortia oxidize butane by reversing methanogenesis.</title>
        <authorList>
            <person name="Laso-Perez R."/>
            <person name="Richter M."/>
            <person name="Wegener G."/>
            <person name="Musat F."/>
        </authorList>
    </citation>
    <scope>NUCLEOTIDE SEQUENCE [LARGE SCALE GENOMIC DNA]</scope>
    <source>
        <strain evidence="14">BOX2</strain>
    </source>
</reference>
<keyword evidence="8" id="KW-0808">Transferase</keyword>
<dbReference type="InterPro" id="IPR009047">
    <property type="entry name" value="Me_CoM_Rdtase_asu_C"/>
</dbReference>
<evidence type="ECO:0000256" key="3">
    <source>
        <dbReference type="ARBA" id="ARBA00010434"/>
    </source>
</evidence>
<comment type="catalytic activity">
    <reaction evidence="11">
        <text>coenzyme B + methyl-coenzyme M = methane + coenzyme M-coenzyme B heterodisulfide</text>
        <dbReference type="Rhea" id="RHEA:12532"/>
        <dbReference type="ChEBI" id="CHEBI:16183"/>
        <dbReference type="ChEBI" id="CHEBI:58286"/>
        <dbReference type="ChEBI" id="CHEBI:58411"/>
        <dbReference type="ChEBI" id="CHEBI:58596"/>
        <dbReference type="EC" id="2.8.4.1"/>
    </reaction>
    <physiologicalReaction direction="left-to-right" evidence="11">
        <dbReference type="Rhea" id="RHEA:12533"/>
    </physiologicalReaction>
</comment>
<dbReference type="InterPro" id="IPR009024">
    <property type="entry name" value="Me_CoM_Rdtase_Fd-like_fold"/>
</dbReference>
<dbReference type="EC" id="2.8.4.1" evidence="5"/>
<evidence type="ECO:0000256" key="7">
    <source>
        <dbReference type="ARBA" id="ARBA00022596"/>
    </source>
</evidence>
<evidence type="ECO:0000313" key="15">
    <source>
        <dbReference type="Proteomes" id="UP000186940"/>
    </source>
</evidence>
<dbReference type="Gene3D" id="1.20.840.10">
    <property type="entry name" value="Methyl-coenzyme M reductase, alpha/beta subunit, C-terminal"/>
    <property type="match status" value="1"/>
</dbReference>
<dbReference type="SUPFAM" id="SSF48081">
    <property type="entry name" value="Methyl-coenzyme M reductase alpha and beta chain C-terminal domain"/>
    <property type="match status" value="1"/>
</dbReference>
<feature type="domain" description="Methyl-coenzyme M reductase alpha subunit C-terminal" evidence="12">
    <location>
        <begin position="328"/>
        <end position="451"/>
    </location>
</feature>
<name>A0A1F2P9A1_9EURY</name>
<dbReference type="PATRIC" id="fig|1838285.3.peg.1167"/>
<keyword evidence="10" id="KW-0484">Methanogenesis</keyword>
<comment type="pathway">
    <text evidence="2">One-carbon metabolism; methyl-coenzyme M reduction; methane from methyl-coenzyme M: step 1/1.</text>
</comment>
<dbReference type="Proteomes" id="UP000186940">
    <property type="component" value="Unassembled WGS sequence"/>
</dbReference>
<proteinExistence type="inferred from homology"/>
<dbReference type="SUPFAM" id="SSF55088">
    <property type="entry name" value="Methyl-coenzyme M reductase subunits"/>
    <property type="match status" value="1"/>
</dbReference>
<dbReference type="GO" id="GO:0046872">
    <property type="term" value="F:metal ion binding"/>
    <property type="evidence" value="ECO:0007669"/>
    <property type="project" value="UniProtKB-KW"/>
</dbReference>
<evidence type="ECO:0000259" key="13">
    <source>
        <dbReference type="Pfam" id="PF02745"/>
    </source>
</evidence>
<dbReference type="Gene3D" id="3.90.390.10">
    <property type="entry name" value="Methyl-coenzyme M Reductase, Chain A, domain 1"/>
    <property type="match status" value="1"/>
</dbReference>
<dbReference type="GO" id="GO:0015948">
    <property type="term" value="P:methanogenesis"/>
    <property type="evidence" value="ECO:0007669"/>
    <property type="project" value="UniProtKB-KW"/>
</dbReference>
<evidence type="ECO:0000256" key="6">
    <source>
        <dbReference type="ARBA" id="ARBA00022481"/>
    </source>
</evidence>